<protein>
    <submittedName>
        <fullName evidence="1">Uncharacterized protein</fullName>
    </submittedName>
</protein>
<keyword evidence="2" id="KW-1185">Reference proteome</keyword>
<evidence type="ECO:0000313" key="1">
    <source>
        <dbReference type="EMBL" id="KAJ9654431.1"/>
    </source>
</evidence>
<gene>
    <name evidence="1" type="ORF">H2198_006511</name>
</gene>
<comment type="caution">
    <text evidence="1">The sequence shown here is derived from an EMBL/GenBank/DDBJ whole genome shotgun (WGS) entry which is preliminary data.</text>
</comment>
<proteinExistence type="predicted"/>
<sequence>MSQEKKFEVAIVGGGIAGVTLAIALHYRSIPVTLYEQASAFGEIGAGVSFSPNAVQAMKVCHQGIFEAFEKVCTRNMWPSKQKVWFDYLNGSEDAVNGVGEDGFAFTISNSLGQNGVHRAHFLEEMVKLVPKDITKFRKRLQSITENSNGRLVMSFEDGTSAEADAVIGCDGIKSRVRQTIVGADHPSARPSYTHKYAYRGLVPMEDAIAAIGEERAQNSCMHMGPDGHILTFPVNHGEILNIVAFKTTADDWPDSQRLTKPAEQKDLLRDFEGYGPNIIKLLKLTKPNLDIWAIFDTGDHPVPTFYKGRVCIVGDAAHATSPHHGAGAGFCIEDSAVMAELLADKRVKSQTDLEAVFATFDAERRPRGHWLVQSSRRVGDCYEWRAEGIGRDFGKMEAEINERNGVIANVDVSKMCEHAREELGKRLV</sequence>
<dbReference type="Proteomes" id="UP001172386">
    <property type="component" value="Unassembled WGS sequence"/>
</dbReference>
<accession>A0ACC3A2Q0</accession>
<dbReference type="EMBL" id="JAPDRQ010000121">
    <property type="protein sequence ID" value="KAJ9654431.1"/>
    <property type="molecule type" value="Genomic_DNA"/>
</dbReference>
<reference evidence="1" key="1">
    <citation type="submission" date="2022-10" db="EMBL/GenBank/DDBJ databases">
        <title>Culturing micro-colonial fungi from biological soil crusts in the Mojave desert and describing Neophaeococcomyces mojavensis, and introducing the new genera and species Taxawa tesnikishii.</title>
        <authorList>
            <person name="Kurbessoian T."/>
            <person name="Stajich J.E."/>
        </authorList>
    </citation>
    <scope>NUCLEOTIDE SEQUENCE</scope>
    <source>
        <strain evidence="1">JES_112</strain>
    </source>
</reference>
<name>A0ACC3A2Q0_9EURO</name>
<evidence type="ECO:0000313" key="2">
    <source>
        <dbReference type="Proteomes" id="UP001172386"/>
    </source>
</evidence>
<organism evidence="1 2">
    <name type="scientific">Neophaeococcomyces mojaviensis</name>
    <dbReference type="NCBI Taxonomy" id="3383035"/>
    <lineage>
        <taxon>Eukaryota</taxon>
        <taxon>Fungi</taxon>
        <taxon>Dikarya</taxon>
        <taxon>Ascomycota</taxon>
        <taxon>Pezizomycotina</taxon>
        <taxon>Eurotiomycetes</taxon>
        <taxon>Chaetothyriomycetidae</taxon>
        <taxon>Chaetothyriales</taxon>
        <taxon>Chaetothyriales incertae sedis</taxon>
        <taxon>Neophaeococcomyces</taxon>
    </lineage>
</organism>